<evidence type="ECO:0000259" key="3">
    <source>
        <dbReference type="Pfam" id="PF07261"/>
    </source>
</evidence>
<reference evidence="5 6" key="1">
    <citation type="submission" date="2017-09" db="EMBL/GenBank/DDBJ databases">
        <title>Bacterial strain isolated from the female urinary microbiota.</title>
        <authorList>
            <person name="Thomas-White K."/>
            <person name="Kumar N."/>
            <person name="Forster S."/>
            <person name="Putonti C."/>
            <person name="Lawley T."/>
            <person name="Wolfe A.J."/>
        </authorList>
    </citation>
    <scope>NUCLEOTIDE SEQUENCE [LARGE SCALE GENOMIC DNA]</scope>
    <source>
        <strain evidence="5 6">UMB0240</strain>
    </source>
</reference>
<dbReference type="InterPro" id="IPR058660">
    <property type="entry name" value="WHD_DnaB"/>
</dbReference>
<organism evidence="5 6">
    <name type="scientific">Aerococcus viridans</name>
    <dbReference type="NCBI Taxonomy" id="1377"/>
    <lineage>
        <taxon>Bacteria</taxon>
        <taxon>Bacillati</taxon>
        <taxon>Bacillota</taxon>
        <taxon>Bacilli</taxon>
        <taxon>Lactobacillales</taxon>
        <taxon>Aerococcaceae</taxon>
        <taxon>Aerococcus</taxon>
    </lineage>
</organism>
<feature type="compositionally biased region" description="Basic and acidic residues" evidence="2">
    <location>
        <begin position="452"/>
        <end position="464"/>
    </location>
</feature>
<dbReference type="OrthoDB" id="2082007at2"/>
<feature type="domain" description="DnaB/C C-terminal" evidence="3">
    <location>
        <begin position="344"/>
        <end position="417"/>
    </location>
</feature>
<gene>
    <name evidence="5" type="ORF">CJ191_06425</name>
</gene>
<comment type="similarity">
    <text evidence="1">Belongs to the DnaB/DnaD family.</text>
</comment>
<feature type="domain" description="Replicative helicase loading/DNA remodeling protein DnaB N-terminal winged helix" evidence="4">
    <location>
        <begin position="22"/>
        <end position="270"/>
    </location>
</feature>
<dbReference type="Pfam" id="PF07261">
    <property type="entry name" value="DnaB_2"/>
    <property type="match status" value="1"/>
</dbReference>
<name>A0A2N6UD29_9LACT</name>
<evidence type="ECO:0000313" key="5">
    <source>
        <dbReference type="EMBL" id="PMC79478.1"/>
    </source>
</evidence>
<dbReference type="InterPro" id="IPR006343">
    <property type="entry name" value="DnaB/C_C"/>
</dbReference>
<feature type="compositionally biased region" description="Basic and acidic residues" evidence="2">
    <location>
        <begin position="473"/>
        <end position="487"/>
    </location>
</feature>
<dbReference type="Proteomes" id="UP000235701">
    <property type="component" value="Unassembled WGS sequence"/>
</dbReference>
<comment type="caution">
    <text evidence="5">The sequence shown here is derived from an EMBL/GenBank/DDBJ whole genome shotgun (WGS) entry which is preliminary data.</text>
</comment>
<sequence>MIMAYPWQNLDPKGFVQITQPHWISDIDQQVLLHLYQPIIGGTAYAFYQTLYANIQLGDFVSRPLRHFDLMEQMVVGKEQYVKARRRLEAIGLLQVYEKSDHHSQDEVTTIFQLQAPLDSKHIFSDPIMSSLLMDRLGQDRYQFMLDKFSAKKPVELTSTDWTEVTATFQDVYRLPSQYYPISDEIEARLMQKNPATKATTLTSSSLDMNTLKELLQSSFISEKAITDEVKEMFITLHQLYGFDEVDLKELALSATDLRTNQIDVRKLQRLALNQSSQQAGQEGEEHVERTKARLTDRITVSETAKRQQVDQADQVWLEKGLTQEELSFSKLARNYPPIAFAKSIKEQKGGYLTKSEGKAITELIELGVIQPATLNVMVQFCLVELEQPRLTRSYLESVADDWRQNKVIEPEEAMIYLKQRKQKSAENYEKRQKNRIAKGRYQTQKASVKPKWLDPDSRQDKYQKPVSAPKVNKQDASKEATTKQENKASLSAQEAEIQQLLQSLNTKEGE</sequence>
<evidence type="ECO:0000259" key="4">
    <source>
        <dbReference type="Pfam" id="PF25888"/>
    </source>
</evidence>
<proteinExistence type="inferred from homology"/>
<feature type="region of interest" description="Disordered" evidence="2">
    <location>
        <begin position="425"/>
        <end position="493"/>
    </location>
</feature>
<evidence type="ECO:0000256" key="1">
    <source>
        <dbReference type="ARBA" id="ARBA00093462"/>
    </source>
</evidence>
<keyword evidence="6" id="KW-1185">Reference proteome</keyword>
<accession>A0A2N6UD29</accession>
<protein>
    <submittedName>
        <fullName evidence="5">Replication initiation and membrane attachment protein</fullName>
    </submittedName>
</protein>
<dbReference type="EMBL" id="PNHQ01000014">
    <property type="protein sequence ID" value="PMC79478.1"/>
    <property type="molecule type" value="Genomic_DNA"/>
</dbReference>
<dbReference type="AlphaFoldDB" id="A0A2N6UD29"/>
<dbReference type="Pfam" id="PF25888">
    <property type="entry name" value="WHD_DnaB"/>
    <property type="match status" value="1"/>
</dbReference>
<evidence type="ECO:0000256" key="2">
    <source>
        <dbReference type="SAM" id="MobiDB-lite"/>
    </source>
</evidence>
<evidence type="ECO:0000313" key="6">
    <source>
        <dbReference type="Proteomes" id="UP000235701"/>
    </source>
</evidence>